<gene>
    <name evidence="1" type="ORF">HB776_08130</name>
</gene>
<protein>
    <submittedName>
        <fullName evidence="1">Uncharacterized protein</fullName>
    </submittedName>
</protein>
<reference evidence="2" key="1">
    <citation type="journal article" date="2020" name="Mol. Plant Microbe">
        <title>Rhizobial microsymbionts of the narrowly endemic Oxytropis species growing in Kamchatka are characterized by significant genetic diversity and possess a set of genes that are associated with T3SS and T6SS secretion systems and can affect the development of symbiosis.</title>
        <authorList>
            <person name="Safronova V."/>
            <person name="Guro P."/>
            <person name="Sazanova A."/>
            <person name="Kuznetsova I."/>
            <person name="Belimov A."/>
            <person name="Yakubov V."/>
            <person name="Chirak E."/>
            <person name="Afonin A."/>
            <person name="Gogolev Y."/>
            <person name="Andronov E."/>
            <person name="Tikhonovich I."/>
        </authorList>
    </citation>
    <scope>NUCLEOTIDE SEQUENCE [LARGE SCALE GENOMIC DNA]</scope>
    <source>
        <strain evidence="2">581</strain>
    </source>
</reference>
<organism evidence="1 2">
    <name type="scientific">Tardiphaga robiniae</name>
    <dbReference type="NCBI Taxonomy" id="943830"/>
    <lineage>
        <taxon>Bacteria</taxon>
        <taxon>Pseudomonadati</taxon>
        <taxon>Pseudomonadota</taxon>
        <taxon>Alphaproteobacteria</taxon>
        <taxon>Hyphomicrobiales</taxon>
        <taxon>Nitrobacteraceae</taxon>
        <taxon>Tardiphaga</taxon>
    </lineage>
</organism>
<dbReference type="Proteomes" id="UP000515291">
    <property type="component" value="Chromosome"/>
</dbReference>
<dbReference type="RefSeq" id="WP_184516712.1">
    <property type="nucleotide sequence ID" value="NZ_CP050292.1"/>
</dbReference>
<evidence type="ECO:0000313" key="2">
    <source>
        <dbReference type="Proteomes" id="UP000515291"/>
    </source>
</evidence>
<dbReference type="EMBL" id="CP050292">
    <property type="protein sequence ID" value="QND71207.1"/>
    <property type="molecule type" value="Genomic_DNA"/>
</dbReference>
<accession>A0A7G6TWS5</accession>
<evidence type="ECO:0000313" key="1">
    <source>
        <dbReference type="EMBL" id="QND71207.1"/>
    </source>
</evidence>
<proteinExistence type="predicted"/>
<name>A0A7G6TWS5_9BRAD</name>
<sequence>MTWMNRLQGIADDDARALAARKRLDQIQGEHRTRFCDAWTGYWIKGAYAWCRVKQAMREIPAWRANKAALILP</sequence>
<dbReference type="AlphaFoldDB" id="A0A7G6TWS5"/>
<dbReference type="KEGG" id="trb:HB776_08130"/>